<evidence type="ECO:0000313" key="2">
    <source>
        <dbReference type="Proteomes" id="UP000306272"/>
    </source>
</evidence>
<dbReference type="AlphaFoldDB" id="A0A5C4L5E8"/>
<protein>
    <submittedName>
        <fullName evidence="1">Uncharacterized protein</fullName>
    </submittedName>
</protein>
<sequence length="200" mass="22408">MDVKDLITLAFSGGALLVSFAALYFSQIHKPSSATLILLERTFTPESILLQFEDNIYDMPKDRIVSPAIRHLRYTLSNNGKQTLYIKSVEILRGPDKRGHMQSPHLFTVLYDAEMASCLLDPGQILPIYINHPVEFNLPSDFDYDFNAYELVSVELISADGARYQICHDISNLGVSGPEFQHPVWDGVALGTPVRNSGFM</sequence>
<dbReference type="EMBL" id="VDDB01000003">
    <property type="protein sequence ID" value="TNB99828.1"/>
    <property type="molecule type" value="Genomic_DNA"/>
</dbReference>
<proteinExistence type="predicted"/>
<accession>A0A5C4L5E8</accession>
<keyword evidence="2" id="KW-1185">Reference proteome</keyword>
<name>A0A5C4L5E8_PSEJE</name>
<dbReference type="Proteomes" id="UP000306272">
    <property type="component" value="Unassembled WGS sequence"/>
</dbReference>
<reference evidence="1" key="1">
    <citation type="submission" date="2019-06" db="EMBL/GenBank/DDBJ databases">
        <title>Pseudomonas-derived Butenolides : (Bio)synthesis of Styrolides.</title>
        <authorList>
            <person name="Klapper M."/>
            <person name="Chowdhury S."/>
            <person name="Stallforth P."/>
        </authorList>
    </citation>
    <scope>NUCLEOTIDE SEQUENCE [LARGE SCALE GENOMIC DNA]</scope>
    <source>
        <strain evidence="1">EC-S101</strain>
    </source>
</reference>
<organism evidence="1 2">
    <name type="scientific">Pseudomonas jessenii</name>
    <dbReference type="NCBI Taxonomy" id="77298"/>
    <lineage>
        <taxon>Bacteria</taxon>
        <taxon>Pseudomonadati</taxon>
        <taxon>Pseudomonadota</taxon>
        <taxon>Gammaproteobacteria</taxon>
        <taxon>Pseudomonadales</taxon>
        <taxon>Pseudomonadaceae</taxon>
        <taxon>Pseudomonas</taxon>
    </lineage>
</organism>
<gene>
    <name evidence="1" type="ORF">FHG55_03690</name>
</gene>
<dbReference type="RefSeq" id="WP_139053749.1">
    <property type="nucleotide sequence ID" value="NZ_VDDB01000003.1"/>
</dbReference>
<evidence type="ECO:0000313" key="1">
    <source>
        <dbReference type="EMBL" id="TNB99828.1"/>
    </source>
</evidence>
<comment type="caution">
    <text evidence="1">The sequence shown here is derived from an EMBL/GenBank/DDBJ whole genome shotgun (WGS) entry which is preliminary data.</text>
</comment>